<keyword evidence="5" id="KW-1133">Transmembrane helix</keyword>
<evidence type="ECO:0000313" key="6">
    <source>
        <dbReference type="EMBL" id="MBE9076654.1"/>
    </source>
</evidence>
<evidence type="ECO:0000313" key="7">
    <source>
        <dbReference type="Proteomes" id="UP000636505"/>
    </source>
</evidence>
<dbReference type="Proteomes" id="UP000636505">
    <property type="component" value="Unassembled WGS sequence"/>
</dbReference>
<name>A0A8J7DQJ3_9CYAN</name>
<proteinExistence type="predicted"/>
<keyword evidence="7" id="KW-1185">Reference proteome</keyword>
<evidence type="ECO:0000256" key="1">
    <source>
        <dbReference type="ARBA" id="ARBA00022737"/>
    </source>
</evidence>
<dbReference type="PANTHER" id="PTHR44943:SF8">
    <property type="entry name" value="TPR REPEAT-CONTAINING PROTEIN MJ0263"/>
    <property type="match status" value="1"/>
</dbReference>
<dbReference type="RefSeq" id="WP_193905318.1">
    <property type="nucleotide sequence ID" value="NZ_JADEXG010000008.1"/>
</dbReference>
<dbReference type="Pfam" id="PF13181">
    <property type="entry name" value="TPR_8"/>
    <property type="match status" value="1"/>
</dbReference>
<feature type="region of interest" description="Disordered" evidence="4">
    <location>
        <begin position="279"/>
        <end position="306"/>
    </location>
</feature>
<evidence type="ECO:0000256" key="3">
    <source>
        <dbReference type="PROSITE-ProRule" id="PRU00339"/>
    </source>
</evidence>
<dbReference type="InterPro" id="IPR051685">
    <property type="entry name" value="Ycf3/AcsC/BcsC/TPR_MFPF"/>
</dbReference>
<dbReference type="Pfam" id="PF13432">
    <property type="entry name" value="TPR_16"/>
    <property type="match status" value="1"/>
</dbReference>
<dbReference type="EMBL" id="JADEXG010000008">
    <property type="protein sequence ID" value="MBE9076654.1"/>
    <property type="molecule type" value="Genomic_DNA"/>
</dbReference>
<accession>A0A8J7DQJ3</accession>
<dbReference type="Pfam" id="PF14559">
    <property type="entry name" value="TPR_19"/>
    <property type="match status" value="1"/>
</dbReference>
<dbReference type="SMART" id="SM00028">
    <property type="entry name" value="TPR"/>
    <property type="match status" value="3"/>
</dbReference>
<keyword evidence="5" id="KW-0812">Transmembrane</keyword>
<dbReference type="AlphaFoldDB" id="A0A8J7DQJ3"/>
<dbReference type="InterPro" id="IPR019734">
    <property type="entry name" value="TPR_rpt"/>
</dbReference>
<protein>
    <submittedName>
        <fullName evidence="6">Tetratricopeptide repeat protein</fullName>
    </submittedName>
</protein>
<gene>
    <name evidence="6" type="ORF">IQ241_04970</name>
</gene>
<dbReference type="PROSITE" id="PS50005">
    <property type="entry name" value="TPR"/>
    <property type="match status" value="1"/>
</dbReference>
<dbReference type="Gene3D" id="1.25.40.10">
    <property type="entry name" value="Tetratricopeptide repeat domain"/>
    <property type="match status" value="2"/>
</dbReference>
<evidence type="ECO:0000256" key="4">
    <source>
        <dbReference type="SAM" id="MobiDB-lite"/>
    </source>
</evidence>
<dbReference type="InterPro" id="IPR011990">
    <property type="entry name" value="TPR-like_helical_dom_sf"/>
</dbReference>
<organism evidence="6 7">
    <name type="scientific">Vasconcelosia minhoensis LEGE 07310</name>
    <dbReference type="NCBI Taxonomy" id="915328"/>
    <lineage>
        <taxon>Bacteria</taxon>
        <taxon>Bacillati</taxon>
        <taxon>Cyanobacteriota</taxon>
        <taxon>Cyanophyceae</taxon>
        <taxon>Nodosilineales</taxon>
        <taxon>Cymatolegaceae</taxon>
        <taxon>Vasconcelosia</taxon>
        <taxon>Vasconcelosia minhoensis</taxon>
    </lineage>
</organism>
<keyword evidence="5" id="KW-0472">Membrane</keyword>
<evidence type="ECO:0000256" key="5">
    <source>
        <dbReference type="SAM" id="Phobius"/>
    </source>
</evidence>
<feature type="compositionally biased region" description="Low complexity" evidence="4">
    <location>
        <begin position="288"/>
        <end position="306"/>
    </location>
</feature>
<keyword evidence="1" id="KW-0677">Repeat</keyword>
<feature type="repeat" description="TPR" evidence="3">
    <location>
        <begin position="187"/>
        <end position="220"/>
    </location>
</feature>
<comment type="caution">
    <text evidence="6">The sequence shown here is derived from an EMBL/GenBank/DDBJ whole genome shotgun (WGS) entry which is preliminary data.</text>
</comment>
<keyword evidence="2 3" id="KW-0802">TPR repeat</keyword>
<reference evidence="6" key="1">
    <citation type="submission" date="2020-10" db="EMBL/GenBank/DDBJ databases">
        <authorList>
            <person name="Castelo-Branco R."/>
            <person name="Eusebio N."/>
            <person name="Adriana R."/>
            <person name="Vieira A."/>
            <person name="Brugerolle De Fraissinette N."/>
            <person name="Rezende De Castro R."/>
            <person name="Schneider M.P."/>
            <person name="Vasconcelos V."/>
            <person name="Leao P.N."/>
        </authorList>
    </citation>
    <scope>NUCLEOTIDE SEQUENCE</scope>
    <source>
        <strain evidence="6">LEGE 07310</strain>
    </source>
</reference>
<sequence length="306" mass="32450">MILKRDSWIVRGILILAIVAFVGGSLAFVFSGPRNRASGGPASTAQTATPEEQRAELEGRANGYALVLEREPNNQAALLGLVEARLALEDLPGVVEPLQKLAELNPAQPDYAVLLAQTKQQLGDLEGAAQVYRSVLTTNPGNMNALEGMVALLINQQRPQAAVGLLQDTLTTAEQANQIQPGSIDTTSVKLLLGQVYVEQERFQDAIAIYDEAIAAAAAQGEVQPDFRPTLAKALVLQRLGRMEEAQPLFDNALTMAPAEFKDSIEQLMSGNAADADATTIESAPLDAEAPVTPAAESEAESVPAE</sequence>
<dbReference type="SUPFAM" id="SSF48452">
    <property type="entry name" value="TPR-like"/>
    <property type="match status" value="1"/>
</dbReference>
<dbReference type="PANTHER" id="PTHR44943">
    <property type="entry name" value="CELLULOSE SYNTHASE OPERON PROTEIN C"/>
    <property type="match status" value="1"/>
</dbReference>
<evidence type="ECO:0000256" key="2">
    <source>
        <dbReference type="ARBA" id="ARBA00022803"/>
    </source>
</evidence>
<feature type="transmembrane region" description="Helical" evidence="5">
    <location>
        <begin position="12"/>
        <end position="30"/>
    </location>
</feature>